<dbReference type="Proteomes" id="UP000198729">
    <property type="component" value="Unassembled WGS sequence"/>
</dbReference>
<sequence length="118" mass="12828">MSKKKSIISVAIGSAFAATLSIASIASAAENPFSVQVMDKGYMVAYGHTKADESKSGEGKCGAHMVDANKDGKVTKEEWDKHHDAMFEKMDANKDGVVDKEEMDKMKSEKRKMHDGGK</sequence>
<reference evidence="4 5" key="1">
    <citation type="submission" date="2016-10" db="EMBL/GenBank/DDBJ databases">
        <authorList>
            <person name="de Groot N.N."/>
        </authorList>
    </citation>
    <scope>NUCLEOTIDE SEQUENCE [LARGE SCALE GENOMIC DNA]</scope>
    <source>
        <strain evidence="4">1</strain>
    </source>
</reference>
<accession>A0A1G5SI77</accession>
<dbReference type="AlphaFoldDB" id="A0A1G5SI77"/>
<dbReference type="InterPro" id="IPR018247">
    <property type="entry name" value="EF_Hand_1_Ca_BS"/>
</dbReference>
<dbReference type="RefSeq" id="WP_090288232.1">
    <property type="nucleotide sequence ID" value="NZ_FMWO01000094.1"/>
</dbReference>
<dbReference type="PROSITE" id="PS50222">
    <property type="entry name" value="EF_HAND_2"/>
    <property type="match status" value="1"/>
</dbReference>
<dbReference type="STRING" id="51642.NSMM_820011"/>
<evidence type="ECO:0000259" key="3">
    <source>
        <dbReference type="PROSITE" id="PS50222"/>
    </source>
</evidence>
<evidence type="ECO:0000313" key="5">
    <source>
        <dbReference type="Proteomes" id="UP000198729"/>
    </source>
</evidence>
<feature type="chain" id="PRO_5011443205" description="EF-hand domain-containing protein" evidence="2">
    <location>
        <begin position="29"/>
        <end position="118"/>
    </location>
</feature>
<dbReference type="InterPro" id="IPR002048">
    <property type="entry name" value="EF_hand_dom"/>
</dbReference>
<name>A0A1G5SI77_9PROT</name>
<dbReference type="Pfam" id="PF13202">
    <property type="entry name" value="EF-hand_5"/>
    <property type="match status" value="2"/>
</dbReference>
<feature type="domain" description="EF-hand" evidence="3">
    <location>
        <begin position="78"/>
        <end position="113"/>
    </location>
</feature>
<evidence type="ECO:0000256" key="1">
    <source>
        <dbReference type="SAM" id="MobiDB-lite"/>
    </source>
</evidence>
<keyword evidence="5" id="KW-1185">Reference proteome</keyword>
<dbReference type="OrthoDB" id="8566264at2"/>
<evidence type="ECO:0000256" key="2">
    <source>
        <dbReference type="SAM" id="SignalP"/>
    </source>
</evidence>
<dbReference type="PROSITE" id="PS00018">
    <property type="entry name" value="EF_HAND_1"/>
    <property type="match status" value="1"/>
</dbReference>
<protein>
    <recommendedName>
        <fullName evidence="3">EF-hand domain-containing protein</fullName>
    </recommendedName>
</protein>
<gene>
    <name evidence="4" type="ORF">NSMM_820011</name>
</gene>
<organism evidence="4 5">
    <name type="scientific">Nitrosomonas mobilis</name>
    <dbReference type="NCBI Taxonomy" id="51642"/>
    <lineage>
        <taxon>Bacteria</taxon>
        <taxon>Pseudomonadati</taxon>
        <taxon>Pseudomonadota</taxon>
        <taxon>Betaproteobacteria</taxon>
        <taxon>Nitrosomonadales</taxon>
        <taxon>Nitrosomonadaceae</taxon>
        <taxon>Nitrosomonas</taxon>
    </lineage>
</organism>
<dbReference type="InterPro" id="IPR011992">
    <property type="entry name" value="EF-hand-dom_pair"/>
</dbReference>
<dbReference type="Gene3D" id="1.10.238.10">
    <property type="entry name" value="EF-hand"/>
    <property type="match status" value="1"/>
</dbReference>
<feature type="region of interest" description="Disordered" evidence="1">
    <location>
        <begin position="86"/>
        <end position="118"/>
    </location>
</feature>
<dbReference type="GO" id="GO:0005509">
    <property type="term" value="F:calcium ion binding"/>
    <property type="evidence" value="ECO:0007669"/>
    <property type="project" value="InterPro"/>
</dbReference>
<dbReference type="SUPFAM" id="SSF47473">
    <property type="entry name" value="EF-hand"/>
    <property type="match status" value="1"/>
</dbReference>
<proteinExistence type="predicted"/>
<dbReference type="EMBL" id="FMWO01000094">
    <property type="protein sequence ID" value="SCZ86916.1"/>
    <property type="molecule type" value="Genomic_DNA"/>
</dbReference>
<keyword evidence="2" id="KW-0732">Signal</keyword>
<feature type="signal peptide" evidence="2">
    <location>
        <begin position="1"/>
        <end position="28"/>
    </location>
</feature>
<evidence type="ECO:0000313" key="4">
    <source>
        <dbReference type="EMBL" id="SCZ86916.1"/>
    </source>
</evidence>